<dbReference type="InterPro" id="IPR025695">
    <property type="entry name" value="DoxX-like"/>
</dbReference>
<dbReference type="Pfam" id="PF13781">
    <property type="entry name" value="DoxX_3"/>
    <property type="match status" value="1"/>
</dbReference>
<evidence type="ECO:0000313" key="3">
    <source>
        <dbReference type="Proteomes" id="UP000248790"/>
    </source>
</evidence>
<protein>
    <submittedName>
        <fullName evidence="2">DoxX-like protein</fullName>
    </submittedName>
</protein>
<feature type="transmembrane region" description="Helical" evidence="1">
    <location>
        <begin position="12"/>
        <end position="31"/>
    </location>
</feature>
<keyword evidence="1" id="KW-0472">Membrane</keyword>
<name>A0A327WME6_LARAB</name>
<keyword evidence="1" id="KW-1133">Transmembrane helix</keyword>
<reference evidence="2 3" key="1">
    <citation type="submission" date="2018-06" db="EMBL/GenBank/DDBJ databases">
        <title>Genomic Encyclopedia of Archaeal and Bacterial Type Strains, Phase II (KMG-II): from individual species to whole genera.</title>
        <authorList>
            <person name="Goeker M."/>
        </authorList>
    </citation>
    <scope>NUCLEOTIDE SEQUENCE [LARGE SCALE GENOMIC DNA]</scope>
    <source>
        <strain evidence="2 3">DSM 21851</strain>
    </source>
</reference>
<keyword evidence="1" id="KW-0812">Transmembrane</keyword>
<dbReference type="RefSeq" id="WP_111630715.1">
    <property type="nucleotide sequence ID" value="NZ_QLMC01000006.1"/>
</dbReference>
<dbReference type="Proteomes" id="UP000248790">
    <property type="component" value="Unassembled WGS sequence"/>
</dbReference>
<feature type="transmembrane region" description="Helical" evidence="1">
    <location>
        <begin position="51"/>
        <end position="68"/>
    </location>
</feature>
<evidence type="ECO:0000256" key="1">
    <source>
        <dbReference type="SAM" id="Phobius"/>
    </source>
</evidence>
<sequence length="133" mass="15241">MAERSIHIHKLLTYFIASVWLINGLVCKVLQLVPRHQQIVARILGEDYAPQLTRLIGFSEILLAGWILSFHQTRLCAWTQILLVVLMNAIEFVLAPDLLLFGRLNALYALLFVLLVYSNEFVFNSRPDSAKYV</sequence>
<feature type="transmembrane region" description="Helical" evidence="1">
    <location>
        <begin position="100"/>
        <end position="117"/>
    </location>
</feature>
<accession>A0A327WME6</accession>
<dbReference type="AlphaFoldDB" id="A0A327WME6"/>
<organism evidence="2 3">
    <name type="scientific">Larkinella arboricola</name>
    <dbReference type="NCBI Taxonomy" id="643671"/>
    <lineage>
        <taxon>Bacteria</taxon>
        <taxon>Pseudomonadati</taxon>
        <taxon>Bacteroidota</taxon>
        <taxon>Cytophagia</taxon>
        <taxon>Cytophagales</taxon>
        <taxon>Spirosomataceae</taxon>
        <taxon>Larkinella</taxon>
    </lineage>
</organism>
<keyword evidence="3" id="KW-1185">Reference proteome</keyword>
<comment type="caution">
    <text evidence="2">The sequence shown here is derived from an EMBL/GenBank/DDBJ whole genome shotgun (WGS) entry which is preliminary data.</text>
</comment>
<dbReference type="OrthoDB" id="1365847at2"/>
<gene>
    <name evidence="2" type="ORF">LX87_04695</name>
</gene>
<evidence type="ECO:0000313" key="2">
    <source>
        <dbReference type="EMBL" id="RAJ93183.1"/>
    </source>
</evidence>
<dbReference type="EMBL" id="QLMC01000006">
    <property type="protein sequence ID" value="RAJ93183.1"/>
    <property type="molecule type" value="Genomic_DNA"/>
</dbReference>
<proteinExistence type="predicted"/>
<feature type="transmembrane region" description="Helical" evidence="1">
    <location>
        <begin position="75"/>
        <end position="94"/>
    </location>
</feature>